<gene>
    <name evidence="1" type="ORF">UFOVP437_20</name>
</gene>
<proteinExistence type="predicted"/>
<dbReference type="EMBL" id="LR796417">
    <property type="protein sequence ID" value="CAB4142545.1"/>
    <property type="molecule type" value="Genomic_DNA"/>
</dbReference>
<protein>
    <submittedName>
        <fullName evidence="1">Uncharacterized protein</fullName>
    </submittedName>
</protein>
<evidence type="ECO:0000313" key="1">
    <source>
        <dbReference type="EMBL" id="CAB4142545.1"/>
    </source>
</evidence>
<reference evidence="1" key="1">
    <citation type="submission" date="2020-04" db="EMBL/GenBank/DDBJ databases">
        <authorList>
            <person name="Chiriac C."/>
            <person name="Salcher M."/>
            <person name="Ghai R."/>
            <person name="Kavagutti S V."/>
        </authorList>
    </citation>
    <scope>NUCLEOTIDE SEQUENCE</scope>
</reference>
<accession>A0A6J5M6B4</accession>
<sequence>MAYKVFTNGSVLQASEINDNLMRQSVMVFSNAAARTAAITVPLEGMLTWLEDLNRYESYNGSAWVVESSGVVLLNTTSFSAATSVSVNNVFSSLYDNYKITFNMNSSSTSGINYGLRLRTSGTDNNASNYRFGSYFIGSEVTQPASGNNNTTNTYWTLGNISTAGSTAEITLHRPFLTQRTAISSVGSGTFLWVLGGQSTVTTSYDGFSIIIDGAGNMTGTLSVYGLAK</sequence>
<name>A0A6J5M6B4_9CAUD</name>
<organism evidence="1">
    <name type="scientific">uncultured Caudovirales phage</name>
    <dbReference type="NCBI Taxonomy" id="2100421"/>
    <lineage>
        <taxon>Viruses</taxon>
        <taxon>Duplodnaviria</taxon>
        <taxon>Heunggongvirae</taxon>
        <taxon>Uroviricota</taxon>
        <taxon>Caudoviricetes</taxon>
        <taxon>Peduoviridae</taxon>
        <taxon>Maltschvirus</taxon>
        <taxon>Maltschvirus maltsch</taxon>
    </lineage>
</organism>